<proteinExistence type="predicted"/>
<dbReference type="AlphaFoldDB" id="A0A1M4VRZ9"/>
<protein>
    <recommendedName>
        <fullName evidence="1">DUF4123 domain-containing protein</fullName>
    </recommendedName>
</protein>
<sequence length="316" mass="35341">MSKLTRVDYTGVLELDAEKRCALFGADGANDEVGACYAVLDSGVLINVVELAEAQGNVGACLFTGELANEMRDQAPYVHRLDQTNRFAGNVITASDAPWHLWGKGGMILMSSHASRDAVQAHWRKFTRMVDVLGKGYYFRFWEPDMLLGFLEVCSDEELEGFFGGTLFTRLMLPIAKGDTLVDLRLEDASEAVAKRSFPLRPEHFHAFSAVSWMRFLLEMVAYVRAEHEGAVQHAGDDEALRARLDDLLRRAHGSYGLTKRGPQKVFVDMAMRFGDDFDSRLDWAAKALRSPNYSGQMPRARALQNRAPVEQLVET</sequence>
<reference evidence="3" key="1">
    <citation type="submission" date="2016-11" db="EMBL/GenBank/DDBJ databases">
        <authorList>
            <person name="Varghese N."/>
            <person name="Submissions S."/>
        </authorList>
    </citation>
    <scope>NUCLEOTIDE SEQUENCE [LARGE SCALE GENOMIC DNA]</scope>
    <source>
        <strain evidence="3">DSM 100566</strain>
    </source>
</reference>
<dbReference type="OrthoDB" id="6431152at2"/>
<dbReference type="Proteomes" id="UP000184144">
    <property type="component" value="Unassembled WGS sequence"/>
</dbReference>
<evidence type="ECO:0000313" key="2">
    <source>
        <dbReference type="EMBL" id="SHE71901.1"/>
    </source>
</evidence>
<feature type="domain" description="DUF4123" evidence="1">
    <location>
        <begin position="36"/>
        <end position="159"/>
    </location>
</feature>
<name>A0A1M4VRZ9_9RHOB</name>
<evidence type="ECO:0000259" key="1">
    <source>
        <dbReference type="Pfam" id="PF13503"/>
    </source>
</evidence>
<dbReference type="Pfam" id="PF13503">
    <property type="entry name" value="DUF4123"/>
    <property type="match status" value="1"/>
</dbReference>
<keyword evidence="3" id="KW-1185">Reference proteome</keyword>
<dbReference type="InterPro" id="IPR025391">
    <property type="entry name" value="DUF4123"/>
</dbReference>
<dbReference type="STRING" id="1486859.SAMN05444273_102363"/>
<organism evidence="2 3">
    <name type="scientific">Litoreibacter ascidiaceicola</name>
    <dbReference type="NCBI Taxonomy" id="1486859"/>
    <lineage>
        <taxon>Bacteria</taxon>
        <taxon>Pseudomonadati</taxon>
        <taxon>Pseudomonadota</taxon>
        <taxon>Alphaproteobacteria</taxon>
        <taxon>Rhodobacterales</taxon>
        <taxon>Roseobacteraceae</taxon>
        <taxon>Litoreibacter</taxon>
    </lineage>
</organism>
<gene>
    <name evidence="2" type="ORF">SAMN05444273_102363</name>
</gene>
<accession>A0A1M4VRZ9</accession>
<dbReference type="RefSeq" id="WP_073141245.1">
    <property type="nucleotide sequence ID" value="NZ_FQUV01000002.1"/>
</dbReference>
<dbReference type="EMBL" id="FQUV01000002">
    <property type="protein sequence ID" value="SHE71901.1"/>
    <property type="molecule type" value="Genomic_DNA"/>
</dbReference>
<evidence type="ECO:0000313" key="3">
    <source>
        <dbReference type="Proteomes" id="UP000184144"/>
    </source>
</evidence>